<dbReference type="RefSeq" id="XP_045960116.1">
    <property type="nucleotide sequence ID" value="XM_046107165.1"/>
</dbReference>
<accession>A0A9P8ZYB0</accession>
<dbReference type="EMBL" id="JAGPXC010000003">
    <property type="protein sequence ID" value="KAH6655851.1"/>
    <property type="molecule type" value="Genomic_DNA"/>
</dbReference>
<feature type="region of interest" description="Disordered" evidence="1">
    <location>
        <begin position="1"/>
        <end position="44"/>
    </location>
</feature>
<evidence type="ECO:0000256" key="1">
    <source>
        <dbReference type="SAM" id="MobiDB-lite"/>
    </source>
</evidence>
<feature type="compositionally biased region" description="Basic and acidic residues" evidence="1">
    <location>
        <begin position="31"/>
        <end position="42"/>
    </location>
</feature>
<keyword evidence="3" id="KW-1185">Reference proteome</keyword>
<protein>
    <submittedName>
        <fullName evidence="2">Uncharacterized protein</fullName>
    </submittedName>
</protein>
<name>A0A9P8ZYB0_9PEZI</name>
<proteinExistence type="predicted"/>
<comment type="caution">
    <text evidence="2">The sequence shown here is derived from an EMBL/GenBank/DDBJ whole genome shotgun (WGS) entry which is preliminary data.</text>
</comment>
<dbReference type="OrthoDB" id="4770730at2759"/>
<dbReference type="Proteomes" id="UP000758603">
    <property type="component" value="Unassembled WGS sequence"/>
</dbReference>
<sequence>MARRSEPPVHSAQFPTAHPRPQAQNGTWGPLHRDGVDPEGQRHWPLLSRNDLVPYPQRAPQVFGQDVKEKGNEFSPLGSELLRLYNQLPQDEKEDYEARSEFLLEDGAVEGELVSLVDPVPMCNHVRQDCDGLELSTRINSKQGALVLVPSYDFQLS</sequence>
<dbReference type="AlphaFoldDB" id="A0A9P8ZYB0"/>
<reference evidence="2" key="1">
    <citation type="journal article" date="2021" name="Nat. Commun.">
        <title>Genetic determinants of endophytism in the Arabidopsis root mycobiome.</title>
        <authorList>
            <person name="Mesny F."/>
            <person name="Miyauchi S."/>
            <person name="Thiergart T."/>
            <person name="Pickel B."/>
            <person name="Atanasova L."/>
            <person name="Karlsson M."/>
            <person name="Huettel B."/>
            <person name="Barry K.W."/>
            <person name="Haridas S."/>
            <person name="Chen C."/>
            <person name="Bauer D."/>
            <person name="Andreopoulos W."/>
            <person name="Pangilinan J."/>
            <person name="LaButti K."/>
            <person name="Riley R."/>
            <person name="Lipzen A."/>
            <person name="Clum A."/>
            <person name="Drula E."/>
            <person name="Henrissat B."/>
            <person name="Kohler A."/>
            <person name="Grigoriev I.V."/>
            <person name="Martin F.M."/>
            <person name="Hacquard S."/>
        </authorList>
    </citation>
    <scope>NUCLEOTIDE SEQUENCE</scope>
    <source>
        <strain evidence="2">MPI-SDFR-AT-0073</strain>
    </source>
</reference>
<dbReference type="GeneID" id="70136056"/>
<gene>
    <name evidence="2" type="ORF">BKA67DRAFT_657757</name>
</gene>
<organism evidence="2 3">
    <name type="scientific">Truncatella angustata</name>
    <dbReference type="NCBI Taxonomy" id="152316"/>
    <lineage>
        <taxon>Eukaryota</taxon>
        <taxon>Fungi</taxon>
        <taxon>Dikarya</taxon>
        <taxon>Ascomycota</taxon>
        <taxon>Pezizomycotina</taxon>
        <taxon>Sordariomycetes</taxon>
        <taxon>Xylariomycetidae</taxon>
        <taxon>Amphisphaeriales</taxon>
        <taxon>Sporocadaceae</taxon>
        <taxon>Truncatella</taxon>
    </lineage>
</organism>
<evidence type="ECO:0000313" key="2">
    <source>
        <dbReference type="EMBL" id="KAH6655851.1"/>
    </source>
</evidence>
<evidence type="ECO:0000313" key="3">
    <source>
        <dbReference type="Proteomes" id="UP000758603"/>
    </source>
</evidence>